<evidence type="ECO:0000313" key="1">
    <source>
        <dbReference type="EMBL" id="POM77399.1"/>
    </source>
</evidence>
<proteinExistence type="predicted"/>
<protein>
    <submittedName>
        <fullName evidence="1">Gag protein</fullName>
    </submittedName>
</protein>
<dbReference type="AlphaFoldDB" id="A0A2P4YI34"/>
<name>A0A2P4YI34_9STRA</name>
<dbReference type="EMBL" id="NCKW01002647">
    <property type="protein sequence ID" value="POM77399.1"/>
    <property type="molecule type" value="Genomic_DNA"/>
</dbReference>
<accession>A0A2P4YI34</accession>
<organism evidence="1 2">
    <name type="scientific">Phytophthora palmivora</name>
    <dbReference type="NCBI Taxonomy" id="4796"/>
    <lineage>
        <taxon>Eukaryota</taxon>
        <taxon>Sar</taxon>
        <taxon>Stramenopiles</taxon>
        <taxon>Oomycota</taxon>
        <taxon>Peronosporomycetes</taxon>
        <taxon>Peronosporales</taxon>
        <taxon>Peronosporaceae</taxon>
        <taxon>Phytophthora</taxon>
    </lineage>
</organism>
<sequence length="96" mass="11292">MDLTVKYEEFDSTESFLVPDMDKYDFILGMPWLEKHEPWIDWRGKAIGTSRPVVSDRALVSNVPTSVQDWGARDGRQALMRPKKYWESRTPTKMLR</sequence>
<comment type="caution">
    <text evidence="1">The sequence shown here is derived from an EMBL/GenBank/DDBJ whole genome shotgun (WGS) entry which is preliminary data.</text>
</comment>
<evidence type="ECO:0000313" key="2">
    <source>
        <dbReference type="Proteomes" id="UP000237271"/>
    </source>
</evidence>
<reference evidence="1 2" key="1">
    <citation type="journal article" date="2017" name="Genome Biol. Evol.">
        <title>Phytophthora megakarya and P. palmivora, closely related causal agents of cacao black pod rot, underwent increases in genome sizes and gene numbers by different mechanisms.</title>
        <authorList>
            <person name="Ali S.S."/>
            <person name="Shao J."/>
            <person name="Lary D.J."/>
            <person name="Kronmiller B."/>
            <person name="Shen D."/>
            <person name="Strem M.D."/>
            <person name="Amoako-Attah I."/>
            <person name="Akrofi A.Y."/>
            <person name="Begoude B.A."/>
            <person name="Ten Hoopen G.M."/>
            <person name="Coulibaly K."/>
            <person name="Kebe B.I."/>
            <person name="Melnick R.L."/>
            <person name="Guiltinan M.J."/>
            <person name="Tyler B.M."/>
            <person name="Meinhardt L.W."/>
            <person name="Bailey B.A."/>
        </authorList>
    </citation>
    <scope>NUCLEOTIDE SEQUENCE [LARGE SCALE GENOMIC DNA]</scope>
    <source>
        <strain evidence="2">sbr112.9</strain>
    </source>
</reference>
<dbReference type="OrthoDB" id="110368at2759"/>
<gene>
    <name evidence="1" type="ORF">PHPALM_5222</name>
</gene>
<dbReference type="Proteomes" id="UP000237271">
    <property type="component" value="Unassembled WGS sequence"/>
</dbReference>
<dbReference type="Gene3D" id="2.40.70.10">
    <property type="entry name" value="Acid Proteases"/>
    <property type="match status" value="1"/>
</dbReference>
<dbReference type="InterPro" id="IPR021109">
    <property type="entry name" value="Peptidase_aspartic_dom_sf"/>
</dbReference>
<keyword evidence="2" id="KW-1185">Reference proteome</keyword>